<accession>W9VTJ8</accession>
<protein>
    <submittedName>
        <fullName evidence="1">Uncharacterized protein</fullName>
    </submittedName>
</protein>
<proteinExistence type="predicted"/>
<evidence type="ECO:0000313" key="2">
    <source>
        <dbReference type="Proteomes" id="UP000019460"/>
    </source>
</evidence>
<gene>
    <name evidence="1" type="ORF">D779_3475</name>
</gene>
<organism evidence="1 2">
    <name type="scientific">Imhoffiella purpurea</name>
    <dbReference type="NCBI Taxonomy" id="1249627"/>
    <lineage>
        <taxon>Bacteria</taxon>
        <taxon>Pseudomonadati</taxon>
        <taxon>Pseudomonadota</taxon>
        <taxon>Gammaproteobacteria</taxon>
        <taxon>Chromatiales</taxon>
        <taxon>Chromatiaceae</taxon>
        <taxon>Imhoffiella</taxon>
    </lineage>
</organism>
<comment type="caution">
    <text evidence="1">The sequence shown here is derived from an EMBL/GenBank/DDBJ whole genome shotgun (WGS) entry which is preliminary data.</text>
</comment>
<name>W9VTJ8_9GAMM</name>
<evidence type="ECO:0000313" key="1">
    <source>
        <dbReference type="EMBL" id="EXJ13720.1"/>
    </source>
</evidence>
<dbReference type="STRING" id="1249627.D779_3475"/>
<keyword evidence="2" id="KW-1185">Reference proteome</keyword>
<dbReference type="Proteomes" id="UP000019460">
    <property type="component" value="Unassembled WGS sequence"/>
</dbReference>
<dbReference type="AlphaFoldDB" id="W9VTJ8"/>
<dbReference type="EMBL" id="AONC01000061">
    <property type="protein sequence ID" value="EXJ13720.1"/>
    <property type="molecule type" value="Genomic_DNA"/>
</dbReference>
<reference evidence="1 2" key="1">
    <citation type="submission" date="2012-11" db="EMBL/GenBank/DDBJ databases">
        <title>Genome assembly of Thiorhodococcus sp. AK35.</title>
        <authorList>
            <person name="Nupur N."/>
            <person name="Khatri I."/>
            <person name="Subramanian S."/>
            <person name="Pinnaka A."/>
        </authorList>
    </citation>
    <scope>NUCLEOTIDE SEQUENCE [LARGE SCALE GENOMIC DNA]</scope>
    <source>
        <strain evidence="1 2">AK35</strain>
    </source>
</reference>
<sequence>MTGGGSGLRCPWHHRQSLAVRVRSPRQTPSPGFIMSL</sequence>